<dbReference type="PANTHER" id="PTHR11118">
    <property type="entry name" value="RNA-SPLICING LIGASE RTCB HOMOLOG"/>
    <property type="match status" value="1"/>
</dbReference>
<feature type="binding site" evidence="11">
    <location>
        <position position="380"/>
    </location>
    <ligand>
        <name>GMP</name>
        <dbReference type="ChEBI" id="CHEBI:58115"/>
    </ligand>
</feature>
<dbReference type="InterPro" id="IPR001233">
    <property type="entry name" value="RtcB"/>
</dbReference>
<dbReference type="FunFam" id="3.90.1860.10:FF:000001">
    <property type="entry name" value="tRNA-splicing ligase RtcB homolog"/>
    <property type="match status" value="1"/>
</dbReference>
<comment type="similarity">
    <text evidence="1 13">Belongs to the RtcB family.</text>
</comment>
<feature type="binding site" evidence="12">
    <location>
        <position position="203"/>
    </location>
    <ligand>
        <name>Mn(2+)</name>
        <dbReference type="ChEBI" id="CHEBI:29035"/>
        <label>1</label>
    </ligand>
</feature>
<dbReference type="PANTHER" id="PTHR11118:SF1">
    <property type="entry name" value="RNA-SPLICING LIGASE RTCB HOMOLOG"/>
    <property type="match status" value="1"/>
</dbReference>
<name>A0A7X0U0W4_9ACTN</name>
<dbReference type="EMBL" id="JACHMI010000001">
    <property type="protein sequence ID" value="MBB6551041.1"/>
    <property type="molecule type" value="Genomic_DNA"/>
</dbReference>
<comment type="catalytic activity">
    <reaction evidence="8">
        <text>a 3'-end 3'-phospho-ribonucleotide-RNA + a 5'-end dephospho-ribonucleoside-RNA + GTP = a ribonucleotidyl-ribonucleotide-RNA + GMP + diphosphate</text>
        <dbReference type="Rhea" id="RHEA:68076"/>
        <dbReference type="Rhea" id="RHEA-COMP:10463"/>
        <dbReference type="Rhea" id="RHEA-COMP:13936"/>
        <dbReference type="Rhea" id="RHEA-COMP:17355"/>
        <dbReference type="ChEBI" id="CHEBI:33019"/>
        <dbReference type="ChEBI" id="CHEBI:37565"/>
        <dbReference type="ChEBI" id="CHEBI:58115"/>
        <dbReference type="ChEBI" id="CHEBI:83062"/>
        <dbReference type="ChEBI" id="CHEBI:138284"/>
        <dbReference type="ChEBI" id="CHEBI:173118"/>
        <dbReference type="EC" id="6.5.1.8"/>
    </reaction>
</comment>
<dbReference type="SUPFAM" id="SSF103365">
    <property type="entry name" value="Hypothetical protein PH1602"/>
    <property type="match status" value="1"/>
</dbReference>
<evidence type="ECO:0000256" key="13">
    <source>
        <dbReference type="RuleBase" id="RU371113"/>
    </source>
</evidence>
<comment type="caution">
    <text evidence="14">The sequence shown here is derived from an EMBL/GenBank/DDBJ whole genome shotgun (WGS) entry which is preliminary data.</text>
</comment>
<organism evidence="14 15">
    <name type="scientific">Nonomuraea rubra</name>
    <dbReference type="NCBI Taxonomy" id="46180"/>
    <lineage>
        <taxon>Bacteria</taxon>
        <taxon>Bacillati</taxon>
        <taxon>Actinomycetota</taxon>
        <taxon>Actinomycetes</taxon>
        <taxon>Streptosporangiales</taxon>
        <taxon>Streptosporangiaceae</taxon>
        <taxon>Nonomuraea</taxon>
    </lineage>
</organism>
<keyword evidence="7 12" id="KW-0464">Manganese</keyword>
<evidence type="ECO:0000256" key="1">
    <source>
        <dbReference type="ARBA" id="ARBA00008071"/>
    </source>
</evidence>
<dbReference type="Proteomes" id="UP000565579">
    <property type="component" value="Unassembled WGS sequence"/>
</dbReference>
<feature type="binding site" evidence="12">
    <location>
        <position position="94"/>
    </location>
    <ligand>
        <name>Mn(2+)</name>
        <dbReference type="ChEBI" id="CHEBI:29035"/>
        <label>1</label>
    </ligand>
</feature>
<dbReference type="EC" id="6.5.1.-" evidence="13"/>
<keyword evidence="3 12" id="KW-0479">Metal-binding</keyword>
<dbReference type="RefSeq" id="WP_185105195.1">
    <property type="nucleotide sequence ID" value="NZ_BAAAXY010000163.1"/>
</dbReference>
<dbReference type="GO" id="GO:0042245">
    <property type="term" value="P:RNA repair"/>
    <property type="evidence" value="ECO:0007669"/>
    <property type="project" value="UniProtKB-KW"/>
</dbReference>
<keyword evidence="6 11" id="KW-0342">GTP-binding</keyword>
<evidence type="ECO:0000256" key="8">
    <source>
        <dbReference type="ARBA" id="ARBA00047746"/>
    </source>
</evidence>
<feature type="binding site" evidence="11">
    <location>
        <begin position="397"/>
        <end position="400"/>
    </location>
    <ligand>
        <name>GMP</name>
        <dbReference type="ChEBI" id="CHEBI:58115"/>
    </ligand>
</feature>
<evidence type="ECO:0000256" key="6">
    <source>
        <dbReference type="ARBA" id="ARBA00023134"/>
    </source>
</evidence>
<evidence type="ECO:0000256" key="9">
    <source>
        <dbReference type="ARBA" id="ARBA00049514"/>
    </source>
</evidence>
<dbReference type="AlphaFoldDB" id="A0A7X0U0W4"/>
<evidence type="ECO:0000256" key="4">
    <source>
        <dbReference type="ARBA" id="ARBA00022741"/>
    </source>
</evidence>
<keyword evidence="2 13" id="KW-0436">Ligase</keyword>
<feature type="binding site" evidence="11">
    <location>
        <begin position="324"/>
        <end position="325"/>
    </location>
    <ligand>
        <name>GMP</name>
        <dbReference type="ChEBI" id="CHEBI:58115"/>
    </ligand>
</feature>
<comment type="catalytic activity">
    <reaction evidence="9">
        <text>a 3'-end 2',3'-cyclophospho-ribonucleotide-RNA + a 5'-end dephospho-ribonucleoside-RNA + GTP + H2O = a ribonucleotidyl-ribonucleotide-RNA + GMP + diphosphate + H(+)</text>
        <dbReference type="Rhea" id="RHEA:68080"/>
        <dbReference type="Rhea" id="RHEA-COMP:10464"/>
        <dbReference type="Rhea" id="RHEA-COMP:13936"/>
        <dbReference type="Rhea" id="RHEA-COMP:17355"/>
        <dbReference type="ChEBI" id="CHEBI:15377"/>
        <dbReference type="ChEBI" id="CHEBI:15378"/>
        <dbReference type="ChEBI" id="CHEBI:33019"/>
        <dbReference type="ChEBI" id="CHEBI:37565"/>
        <dbReference type="ChEBI" id="CHEBI:58115"/>
        <dbReference type="ChEBI" id="CHEBI:83064"/>
        <dbReference type="ChEBI" id="CHEBI:138284"/>
        <dbReference type="ChEBI" id="CHEBI:173118"/>
        <dbReference type="EC" id="6.5.1.8"/>
    </reaction>
</comment>
<protein>
    <recommendedName>
        <fullName evidence="13">tRNA-splicing ligase RtcB</fullName>
        <ecNumber evidence="13">6.5.1.-</ecNumber>
    </recommendedName>
</protein>
<feature type="binding site" evidence="11">
    <location>
        <position position="473"/>
    </location>
    <ligand>
        <name>GMP</name>
        <dbReference type="ChEBI" id="CHEBI:58115"/>
    </ligand>
</feature>
<dbReference type="GO" id="GO:0046872">
    <property type="term" value="F:metal ion binding"/>
    <property type="evidence" value="ECO:0007669"/>
    <property type="project" value="UniProtKB-UniRule"/>
</dbReference>
<reference evidence="14 15" key="1">
    <citation type="submission" date="2020-08" db="EMBL/GenBank/DDBJ databases">
        <title>Sequencing the genomes of 1000 actinobacteria strains.</title>
        <authorList>
            <person name="Klenk H.-P."/>
        </authorList>
    </citation>
    <scope>NUCLEOTIDE SEQUENCE [LARGE SCALE GENOMIC DNA]</scope>
    <source>
        <strain evidence="14 15">DSM 43768</strain>
    </source>
</reference>
<keyword evidence="4 11" id="KW-0547">Nucleotide-binding</keyword>
<gene>
    <name evidence="13" type="primary">rtcB</name>
    <name evidence="14" type="ORF">HD593_005836</name>
</gene>
<evidence type="ECO:0000256" key="3">
    <source>
        <dbReference type="ARBA" id="ARBA00022723"/>
    </source>
</evidence>
<dbReference type="GO" id="GO:0005525">
    <property type="term" value="F:GTP binding"/>
    <property type="evidence" value="ECO:0007669"/>
    <property type="project" value="UniProtKB-KW"/>
</dbReference>
<feature type="active site" description="GMP-histidine intermediate" evidence="10">
    <location>
        <position position="397"/>
    </location>
</feature>
<dbReference type="Gene3D" id="3.90.1860.10">
    <property type="entry name" value="tRNA-splicing ligase RtcB"/>
    <property type="match status" value="1"/>
</dbReference>
<evidence type="ECO:0000313" key="14">
    <source>
        <dbReference type="EMBL" id="MBB6551041.1"/>
    </source>
</evidence>
<evidence type="ECO:0000256" key="11">
    <source>
        <dbReference type="PIRSR" id="PIRSR601233-2"/>
    </source>
</evidence>
<accession>A0A7X0U0W4</accession>
<keyword evidence="5" id="KW-0692">RNA repair</keyword>
<feature type="binding site" evidence="11">
    <location>
        <begin position="373"/>
        <end position="376"/>
    </location>
    <ligand>
        <name>GMP</name>
        <dbReference type="ChEBI" id="CHEBI:58115"/>
    </ligand>
</feature>
<dbReference type="InterPro" id="IPR036025">
    <property type="entry name" value="RtcB-like_sf"/>
</dbReference>
<evidence type="ECO:0000256" key="7">
    <source>
        <dbReference type="ARBA" id="ARBA00023211"/>
    </source>
</evidence>
<evidence type="ECO:0000256" key="2">
    <source>
        <dbReference type="ARBA" id="ARBA00022598"/>
    </source>
</evidence>
<evidence type="ECO:0000256" key="10">
    <source>
        <dbReference type="PIRSR" id="PIRSR601233-1"/>
    </source>
</evidence>
<comment type="cofactor">
    <cofactor evidence="12 13">
        <name>Mn(2+)</name>
        <dbReference type="ChEBI" id="CHEBI:29035"/>
    </cofactor>
    <text evidence="12 13">Binds 2 manganese ions per subunit.</text>
</comment>
<keyword evidence="15" id="KW-1185">Reference proteome</keyword>
<dbReference type="GO" id="GO:0006396">
    <property type="term" value="P:RNA processing"/>
    <property type="evidence" value="ECO:0007669"/>
    <property type="project" value="InterPro"/>
</dbReference>
<dbReference type="GO" id="GO:0003972">
    <property type="term" value="F:RNA ligase (ATP) activity"/>
    <property type="evidence" value="ECO:0007669"/>
    <property type="project" value="TreeGrafter"/>
</dbReference>
<evidence type="ECO:0000256" key="5">
    <source>
        <dbReference type="ARBA" id="ARBA00022800"/>
    </source>
</evidence>
<evidence type="ECO:0000256" key="12">
    <source>
        <dbReference type="PIRSR" id="PIRSR601233-3"/>
    </source>
</evidence>
<dbReference type="Pfam" id="PF01139">
    <property type="entry name" value="RtcB"/>
    <property type="match status" value="1"/>
</dbReference>
<feature type="binding site" evidence="12">
    <location>
        <position position="234"/>
    </location>
    <ligand>
        <name>Mn(2+)</name>
        <dbReference type="ChEBI" id="CHEBI:29035"/>
        <label>2</label>
    </ligand>
</feature>
<feature type="binding site" evidence="12">
    <location>
        <position position="324"/>
    </location>
    <ligand>
        <name>Mn(2+)</name>
        <dbReference type="ChEBI" id="CHEBI:29035"/>
        <label>2</label>
    </ligand>
</feature>
<sequence length="474" mass="49683">MTRLVEETPYRWRIDAEGPMRVPGVVFATADLLPDPSADQALGQVAAVATLPGIVEASYAMPDMHWGYGFPIGGVAATDVERDGVVSPGGVGFDISCGVRLLLSGLRLDELRPRLDALMDALDAVIPRGMSKGAVWHLRGQAELEEVLAGGARYAVERGHGEPADLERCEDRGAVADADPAAIGARARERGLAQVGSLGSGNHFLEVEAVSEVYDEEIAQAYGLWPGRVCVLIHTGSRGLGHQVCTDSVRAMEAVMARYGISVPDRQLACAPVTSPEGQAYLSAMAAAANYGRANRQLLGQAARRAFEQATGDGGLSLLYDVSHNLAKLETHHVEGRARRLCVHRKGATLALPPGHEDLPEDLRAVGQPVLVPGSMGVGSYVLAGTPSAPAFASACHGAGRRLSRHQALKSTSAARLRAELEEAGVAVRGASARGLAEETPHAYKDVDAVVTACHLAGLARKVAKLAPVGVVKG</sequence>
<comment type="subunit">
    <text evidence="13">Monomer.</text>
</comment>
<feature type="binding site" evidence="11">
    <location>
        <begin position="202"/>
        <end position="206"/>
    </location>
    <ligand>
        <name>GMP</name>
        <dbReference type="ChEBI" id="CHEBI:58115"/>
    </ligand>
</feature>
<dbReference type="GO" id="GO:0170057">
    <property type="term" value="F:RNA ligase (GTP) activity"/>
    <property type="evidence" value="ECO:0007669"/>
    <property type="project" value="UniProtKB-EC"/>
</dbReference>
<proteinExistence type="inferred from homology"/>
<evidence type="ECO:0000313" key="15">
    <source>
        <dbReference type="Proteomes" id="UP000565579"/>
    </source>
</evidence>